<keyword evidence="5" id="KW-1185">Reference proteome</keyword>
<feature type="region of interest" description="Disordered" evidence="2">
    <location>
        <begin position="434"/>
        <end position="506"/>
    </location>
</feature>
<dbReference type="AlphaFoldDB" id="A0A9D3VGL8"/>
<dbReference type="CDD" id="cd11650">
    <property type="entry name" value="AT4G37440_like"/>
    <property type="match status" value="1"/>
</dbReference>
<feature type="compositionally biased region" description="Polar residues" evidence="2">
    <location>
        <begin position="331"/>
        <end position="354"/>
    </location>
</feature>
<gene>
    <name evidence="4" type="ORF">J1N35_022142</name>
</gene>
<dbReference type="PANTHER" id="PTHR34057:SF12">
    <property type="match status" value="1"/>
</dbReference>
<feature type="compositionally biased region" description="Pro residues" evidence="2">
    <location>
        <begin position="461"/>
        <end position="471"/>
    </location>
</feature>
<name>A0A9D3VGL8_9ROSI</name>
<protein>
    <submittedName>
        <fullName evidence="4">Uncharacterized protein</fullName>
    </submittedName>
</protein>
<dbReference type="EMBL" id="JAIQCV010000007">
    <property type="protein sequence ID" value="KAH1082381.1"/>
    <property type="molecule type" value="Genomic_DNA"/>
</dbReference>
<feature type="compositionally biased region" description="Basic residues" evidence="2">
    <location>
        <begin position="485"/>
        <end position="506"/>
    </location>
</feature>
<feature type="region of interest" description="Disordered" evidence="2">
    <location>
        <begin position="330"/>
        <end position="373"/>
    </location>
</feature>
<reference evidence="4 5" key="1">
    <citation type="journal article" date="2021" name="Plant Biotechnol. J.">
        <title>Multi-omics assisted identification of the key and species-specific regulatory components of drought-tolerant mechanisms in Gossypium stocksii.</title>
        <authorList>
            <person name="Yu D."/>
            <person name="Ke L."/>
            <person name="Zhang D."/>
            <person name="Wu Y."/>
            <person name="Sun Y."/>
            <person name="Mei J."/>
            <person name="Sun J."/>
            <person name="Sun Y."/>
        </authorList>
    </citation>
    <scope>NUCLEOTIDE SEQUENCE [LARGE SCALE GENOMIC DNA]</scope>
    <source>
        <strain evidence="5">cv. E1</strain>
        <tissue evidence="4">Leaf</tissue>
    </source>
</reference>
<dbReference type="Proteomes" id="UP000828251">
    <property type="component" value="Unassembled WGS sequence"/>
</dbReference>
<feature type="transmembrane region" description="Helical" evidence="3">
    <location>
        <begin position="225"/>
        <end position="251"/>
    </location>
</feature>
<keyword evidence="3" id="KW-0812">Transmembrane</keyword>
<evidence type="ECO:0000256" key="3">
    <source>
        <dbReference type="SAM" id="Phobius"/>
    </source>
</evidence>
<evidence type="ECO:0000313" key="5">
    <source>
        <dbReference type="Proteomes" id="UP000828251"/>
    </source>
</evidence>
<comment type="caution">
    <text evidence="4">The sequence shown here is derived from an EMBL/GenBank/DDBJ whole genome shotgun (WGS) entry which is preliminary data.</text>
</comment>
<keyword evidence="3" id="KW-1133">Transmembrane helix</keyword>
<dbReference type="PANTHER" id="PTHR34057">
    <property type="entry name" value="ELONGATION FACTOR"/>
    <property type="match status" value="1"/>
</dbReference>
<evidence type="ECO:0000256" key="2">
    <source>
        <dbReference type="SAM" id="MobiDB-lite"/>
    </source>
</evidence>
<feature type="coiled-coil region" evidence="1">
    <location>
        <begin position="300"/>
        <end position="327"/>
    </location>
</feature>
<feature type="coiled-coil region" evidence="1">
    <location>
        <begin position="142"/>
        <end position="169"/>
    </location>
</feature>
<feature type="compositionally biased region" description="Basic and acidic residues" evidence="2">
    <location>
        <begin position="441"/>
        <end position="451"/>
    </location>
</feature>
<dbReference type="InterPro" id="IPR038745">
    <property type="entry name" value="AT4G37440-like"/>
</dbReference>
<keyword evidence="1" id="KW-0175">Coiled coil</keyword>
<accession>A0A9D3VGL8</accession>
<proteinExistence type="predicted"/>
<dbReference type="OrthoDB" id="21648at2759"/>
<evidence type="ECO:0000256" key="1">
    <source>
        <dbReference type="SAM" id="Coils"/>
    </source>
</evidence>
<evidence type="ECO:0000313" key="4">
    <source>
        <dbReference type="EMBL" id="KAH1082381.1"/>
    </source>
</evidence>
<keyword evidence="3" id="KW-0472">Membrane</keyword>
<organism evidence="4 5">
    <name type="scientific">Gossypium stocksii</name>
    <dbReference type="NCBI Taxonomy" id="47602"/>
    <lineage>
        <taxon>Eukaryota</taxon>
        <taxon>Viridiplantae</taxon>
        <taxon>Streptophyta</taxon>
        <taxon>Embryophyta</taxon>
        <taxon>Tracheophyta</taxon>
        <taxon>Spermatophyta</taxon>
        <taxon>Magnoliopsida</taxon>
        <taxon>eudicotyledons</taxon>
        <taxon>Gunneridae</taxon>
        <taxon>Pentapetalae</taxon>
        <taxon>rosids</taxon>
        <taxon>malvids</taxon>
        <taxon>Malvales</taxon>
        <taxon>Malvaceae</taxon>
        <taxon>Malvoideae</taxon>
        <taxon>Gossypium</taxon>
    </lineage>
</organism>
<sequence length="506" mass="57028">MTEVVSNNNENGNLPFDSKDKIMHCVSNCEDNGFVEETFSGVEPPNIHEGNQDVDINITECTNSGVDRLPVTEFQDATDNSSSFSGTMSGDENDSAISDAEVESALSGGGPFGSLFDGLFQMRKRKLTDHWRRFIHPLMWRFKWLELQLKELKSQASRYDREIVEYDQKRKFEYEKFTIEGLNVKSQPFQCQVQRKKVMKRRKRKRIENTTDLASYMSCHNIYSYYGMIFIIILFGMYFPSANLMSLFSLLPESKKSVIATATLDDDNGKLGTKTDYTNDDYGFIDDLSHLEFSDTDTLSEQILRKIDLLQSQARKLKTRVDKTVNESPRKFSSINMLSSPALTGSRNQPSPTRSGDRALVRSQHTSSQHRSECHFRVPFRPGSAVSSHGEVTPFPDMIEGSCQHLAGISYENTEDDILIHNQAAKEELQNFQSGLTQQAEESRIPIEKPKTVSTALAPADNPPTNPPVPPNVKLTSTSKSKGPSNKRKRGKRKSGTGKWSRRSSG</sequence>